<evidence type="ECO:0000256" key="1">
    <source>
        <dbReference type="SAM" id="MobiDB-lite"/>
    </source>
</evidence>
<dbReference type="AlphaFoldDB" id="A0A832I2N5"/>
<organism evidence="2">
    <name type="scientific">Eiseniibacteriota bacterium</name>
    <dbReference type="NCBI Taxonomy" id="2212470"/>
    <lineage>
        <taxon>Bacteria</taxon>
        <taxon>Candidatus Eiseniibacteriota</taxon>
    </lineage>
</organism>
<name>A0A832I2N5_UNCEI</name>
<accession>A0A832I2N5</accession>
<sequence length="364" mass="37970">MDRVKIRVDDPATVAPGPPADVGDGDFTLELWVRGTLAENAAGPQACGANLAWIYGNIVLDRDRYAQDRKFGLSFAAGVPIFGVSPEGAGDFTICGDTSVLDGTWRHLAVARRAADGWLWMWVDGVPVASEDGPDGLLSYPDDGVPGNFCGGPCTNSDPFIVIGAEKHDAGPDYPAFSGWVDEVRFSDTLRYAGTFTRPAAPFTPDARTVALWHFDEAAGDTILDSSPGGASGGMRRFGSGGTRPAGPEWSSETPFSAVDAPAVAAPTARPRLRAWPNPASGAVEFTLEGAAPPAAGGHETPPLALHDVAGRRVATLTGVRSGSTVRYRWNARDGDGRPGAPARVLFARVAAAPAPAVAVVVLR</sequence>
<feature type="region of interest" description="Disordered" evidence="1">
    <location>
        <begin position="224"/>
        <end position="256"/>
    </location>
</feature>
<dbReference type="Gene3D" id="2.60.120.200">
    <property type="match status" value="1"/>
</dbReference>
<proteinExistence type="predicted"/>
<dbReference type="Pfam" id="PF13385">
    <property type="entry name" value="Laminin_G_3"/>
    <property type="match status" value="1"/>
</dbReference>
<reference evidence="2" key="1">
    <citation type="journal article" date="2020" name="mSystems">
        <title>Genome- and Community-Level Interaction Insights into Carbon Utilization and Element Cycling Functions of Hydrothermarchaeota in Hydrothermal Sediment.</title>
        <authorList>
            <person name="Zhou Z."/>
            <person name="Liu Y."/>
            <person name="Xu W."/>
            <person name="Pan J."/>
            <person name="Luo Z.H."/>
            <person name="Li M."/>
        </authorList>
    </citation>
    <scope>NUCLEOTIDE SEQUENCE [LARGE SCALE GENOMIC DNA]</scope>
    <source>
        <strain evidence="2">SpSt-381</strain>
    </source>
</reference>
<protein>
    <submittedName>
        <fullName evidence="2">LamG domain-containing protein</fullName>
    </submittedName>
</protein>
<dbReference type="EMBL" id="DSQF01000006">
    <property type="protein sequence ID" value="HGZ42581.1"/>
    <property type="molecule type" value="Genomic_DNA"/>
</dbReference>
<comment type="caution">
    <text evidence="2">The sequence shown here is derived from an EMBL/GenBank/DDBJ whole genome shotgun (WGS) entry which is preliminary data.</text>
</comment>
<evidence type="ECO:0000313" key="2">
    <source>
        <dbReference type="EMBL" id="HGZ42581.1"/>
    </source>
</evidence>
<dbReference type="SUPFAM" id="SSF49899">
    <property type="entry name" value="Concanavalin A-like lectins/glucanases"/>
    <property type="match status" value="1"/>
</dbReference>
<dbReference type="InterPro" id="IPR013320">
    <property type="entry name" value="ConA-like_dom_sf"/>
</dbReference>
<gene>
    <name evidence="2" type="ORF">ENR23_03990</name>
</gene>